<gene>
    <name evidence="2" type="ORF">JFL75_05835</name>
</gene>
<dbReference type="Proteomes" id="UP000595917">
    <property type="component" value="Chromosome"/>
</dbReference>
<dbReference type="AlphaFoldDB" id="A0A7T7XQ52"/>
<dbReference type="EMBL" id="CP067089">
    <property type="protein sequence ID" value="QQO10437.1"/>
    <property type="molecule type" value="Genomic_DNA"/>
</dbReference>
<evidence type="ECO:0000313" key="2">
    <source>
        <dbReference type="EMBL" id="QQO10437.1"/>
    </source>
</evidence>
<proteinExistence type="predicted"/>
<feature type="transmembrane region" description="Helical" evidence="1">
    <location>
        <begin position="23"/>
        <end position="40"/>
    </location>
</feature>
<keyword evidence="1" id="KW-0812">Transmembrane</keyword>
<accession>A0A7T7XQ52</accession>
<dbReference type="KEGG" id="bhc:JFL75_05835"/>
<evidence type="ECO:0000313" key="3">
    <source>
        <dbReference type="Proteomes" id="UP000595917"/>
    </source>
</evidence>
<reference evidence="2" key="1">
    <citation type="submission" date="2021-01" db="EMBL/GenBank/DDBJ databases">
        <title>Description of Breznakiella homolactica.</title>
        <authorList>
            <person name="Song Y."/>
            <person name="Brune A."/>
        </authorList>
    </citation>
    <scope>NUCLEOTIDE SEQUENCE</scope>
    <source>
        <strain evidence="2">RmG30</strain>
    </source>
</reference>
<organism evidence="2 3">
    <name type="scientific">Breznakiella homolactica</name>
    <dbReference type="NCBI Taxonomy" id="2798577"/>
    <lineage>
        <taxon>Bacteria</taxon>
        <taxon>Pseudomonadati</taxon>
        <taxon>Spirochaetota</taxon>
        <taxon>Spirochaetia</taxon>
        <taxon>Spirochaetales</taxon>
        <taxon>Breznakiellaceae</taxon>
        <taxon>Breznakiella</taxon>
    </lineage>
</organism>
<evidence type="ECO:0000256" key="1">
    <source>
        <dbReference type="SAM" id="Phobius"/>
    </source>
</evidence>
<keyword evidence="1" id="KW-1133">Transmembrane helix</keyword>
<keyword evidence="3" id="KW-1185">Reference proteome</keyword>
<name>A0A7T7XQ52_9SPIR</name>
<keyword evidence="1" id="KW-0472">Membrane</keyword>
<feature type="transmembrane region" description="Helical" evidence="1">
    <location>
        <begin position="46"/>
        <end position="61"/>
    </location>
</feature>
<dbReference type="RefSeq" id="WP_215627741.1">
    <property type="nucleotide sequence ID" value="NZ_CP067089.2"/>
</dbReference>
<sequence>MILSIRIISKDDQVLTLARSPKWRLFFLILAAFFLAGIIILNEAPLLFIILIAVSLFAGLYDDKMEFNRTAGTFAAVSGIGPVCRRREYPMDGFLAVILKSAVSSSFEKKDKSPYAKDPIFPKLFRKGRSTLWLEFKNSETPRFLIDDGSHWDKDNLETLGTAVAEFCGIPFEGPEKKEDDED</sequence>
<protein>
    <submittedName>
        <fullName evidence="2">Uncharacterized protein</fullName>
    </submittedName>
</protein>